<sequence>MPLDYILLPENPPVLKNVNNKSLGQEMIGLMNIHPRLAMRDGVTTRRRLEDWLSNARKKLLSEPSWIDAIYEWFSACLDMKLADIQSCLSPPNAIDHFISTMALDFGNEKATALAELQATQLLVATGLASYQHNPMRTQEQVVADAMKPSDNADSLREPLDNTTNSSASIDNNLLALVPPSSDEVSPNIQESQFVKRCGRWHAALQQILNLPSTSLDNHEPMDPPTFCSLQSDVVHCLQDMNKITKTVYSQESFLLAVRHSGLAQDILRISHPAFYAQHHHPHNSRLIRLHSLGIQFARILDRWSEPVYEQIRISSENVEDFASHSLQGGTRKLNTGKDFVDALRANPGLIPTAANPSSVFFLCSEQNFKDAWDRWLKWHLRVLDYQVVGLDPIAVYRKVMLYLKTVNQNIQDGKAPWETEMKVDEILKVIVQRTLEFRDMRNRLKKSIRKGDLPFRCRNCSHLPAEDQCWTRRTFVRRNDKAYIEKMRGCGFTFVPKGERMKPVPPPKGKGQQPTKLVSEELEKISPRKDILERCGKHVFIIEDSTKPGTTVDFVLYNAFPPEYLDLLIRYHDMASGVRPLVRGQQFRFWSSGVMFPFGARLPSGGIAGDTYAAYAGITAETIAGIEVLFRHAESSMMLSEVAILFHPELVDALDKAGEACDRVGLSGVSLFTCTNYSAPLHTDDDAARGLCCQLVKDIESNEYEEYGFCNLQYGYYISTRSNMVWSFDSSDLHGTVLPSQKTIDTAKSVLRLRGGASRGKHKTVPKKDKERAEDDQRTRHNYNLRCRVWRPR</sequence>
<evidence type="ECO:0000313" key="2">
    <source>
        <dbReference type="EMBL" id="KAL0567995.1"/>
    </source>
</evidence>
<dbReference type="EMBL" id="JBAHYK010001444">
    <property type="protein sequence ID" value="KAL0567995.1"/>
    <property type="molecule type" value="Genomic_DNA"/>
</dbReference>
<gene>
    <name evidence="2" type="ORF">V5O48_013997</name>
</gene>
<evidence type="ECO:0000313" key="3">
    <source>
        <dbReference type="Proteomes" id="UP001465976"/>
    </source>
</evidence>
<evidence type="ECO:0000256" key="1">
    <source>
        <dbReference type="SAM" id="MobiDB-lite"/>
    </source>
</evidence>
<accession>A0ABR3EYJ0</accession>
<keyword evidence="3" id="KW-1185">Reference proteome</keyword>
<protein>
    <submittedName>
        <fullName evidence="2">Uncharacterized protein</fullName>
    </submittedName>
</protein>
<name>A0ABR3EYJ0_9AGAR</name>
<feature type="region of interest" description="Disordered" evidence="1">
    <location>
        <begin position="148"/>
        <end position="168"/>
    </location>
</feature>
<feature type="region of interest" description="Disordered" evidence="1">
    <location>
        <begin position="757"/>
        <end position="779"/>
    </location>
</feature>
<comment type="caution">
    <text evidence="2">The sequence shown here is derived from an EMBL/GenBank/DDBJ whole genome shotgun (WGS) entry which is preliminary data.</text>
</comment>
<dbReference type="Proteomes" id="UP001465976">
    <property type="component" value="Unassembled WGS sequence"/>
</dbReference>
<organism evidence="2 3">
    <name type="scientific">Marasmius crinis-equi</name>
    <dbReference type="NCBI Taxonomy" id="585013"/>
    <lineage>
        <taxon>Eukaryota</taxon>
        <taxon>Fungi</taxon>
        <taxon>Dikarya</taxon>
        <taxon>Basidiomycota</taxon>
        <taxon>Agaricomycotina</taxon>
        <taxon>Agaricomycetes</taxon>
        <taxon>Agaricomycetidae</taxon>
        <taxon>Agaricales</taxon>
        <taxon>Marasmiineae</taxon>
        <taxon>Marasmiaceae</taxon>
        <taxon>Marasmius</taxon>
    </lineage>
</organism>
<reference evidence="2 3" key="1">
    <citation type="submission" date="2024-02" db="EMBL/GenBank/DDBJ databases">
        <title>A draft genome for the cacao thread blight pathogen Marasmius crinis-equi.</title>
        <authorList>
            <person name="Cohen S.P."/>
            <person name="Baruah I.K."/>
            <person name="Amoako-Attah I."/>
            <person name="Bukari Y."/>
            <person name="Meinhardt L.W."/>
            <person name="Bailey B.A."/>
        </authorList>
    </citation>
    <scope>NUCLEOTIDE SEQUENCE [LARGE SCALE GENOMIC DNA]</scope>
    <source>
        <strain evidence="2 3">GH-76</strain>
    </source>
</reference>
<proteinExistence type="predicted"/>
<feature type="compositionally biased region" description="Basic and acidic residues" evidence="1">
    <location>
        <begin position="767"/>
        <end position="779"/>
    </location>
</feature>